<accession>A0A8H6HHD1</accession>
<reference evidence="2 3" key="1">
    <citation type="submission" date="2020-07" db="EMBL/GenBank/DDBJ databases">
        <title>Comparative genomics of pyrophilous fungi reveals a link between fire events and developmental genes.</title>
        <authorList>
            <consortium name="DOE Joint Genome Institute"/>
            <person name="Steindorff A.S."/>
            <person name="Carver A."/>
            <person name="Calhoun S."/>
            <person name="Stillman K."/>
            <person name="Liu H."/>
            <person name="Lipzen A."/>
            <person name="Pangilinan J."/>
            <person name="Labutti K."/>
            <person name="Bruns T.D."/>
            <person name="Grigoriev I.V."/>
        </authorList>
    </citation>
    <scope>NUCLEOTIDE SEQUENCE [LARGE SCALE GENOMIC DNA]</scope>
    <source>
        <strain evidence="2 3">CBS 144469</strain>
    </source>
</reference>
<comment type="caution">
    <text evidence="2">The sequence shown here is derived from an EMBL/GenBank/DDBJ whole genome shotgun (WGS) entry which is preliminary data.</text>
</comment>
<evidence type="ECO:0000313" key="3">
    <source>
        <dbReference type="Proteomes" id="UP000521943"/>
    </source>
</evidence>
<feature type="region of interest" description="Disordered" evidence="1">
    <location>
        <begin position="178"/>
        <end position="198"/>
    </location>
</feature>
<dbReference type="EMBL" id="JACGCI010000095">
    <property type="protein sequence ID" value="KAF6746187.1"/>
    <property type="molecule type" value="Genomic_DNA"/>
</dbReference>
<feature type="compositionally biased region" description="Basic residues" evidence="1">
    <location>
        <begin position="178"/>
        <end position="189"/>
    </location>
</feature>
<name>A0A8H6HHD1_9AGAR</name>
<keyword evidence="3" id="KW-1185">Reference proteome</keyword>
<feature type="region of interest" description="Disordered" evidence="1">
    <location>
        <begin position="1"/>
        <end position="44"/>
    </location>
</feature>
<gene>
    <name evidence="2" type="ORF">DFP72DRAFT_637827</name>
</gene>
<evidence type="ECO:0000313" key="2">
    <source>
        <dbReference type="EMBL" id="KAF6746187.1"/>
    </source>
</evidence>
<evidence type="ECO:0000256" key="1">
    <source>
        <dbReference type="SAM" id="MobiDB-lite"/>
    </source>
</evidence>
<protein>
    <submittedName>
        <fullName evidence="2">Uncharacterized protein</fullName>
    </submittedName>
</protein>
<sequence length="227" mass="25235">MSTTPSTPKRTSYSPGNQPPWREIPTENRRGPSRSRAALPTRAQIPHTRIETDPRNAHMRPPSITAHRRAARCKRRLNAAQSPNDDGTTHQAARIDIRIDANAVASSCADQEQELLRITKTPPALHHSQGPTPLLATPVNAVHTSTTILTPPAPEPDVLRTCATATTTTIHALTRRLARRAPAPQRRRPEHNDDAVSMRESTYREWELTIGFGGRGGRVRRPRRALR</sequence>
<dbReference type="AlphaFoldDB" id="A0A8H6HHD1"/>
<organism evidence="2 3">
    <name type="scientific">Ephemerocybe angulata</name>
    <dbReference type="NCBI Taxonomy" id="980116"/>
    <lineage>
        <taxon>Eukaryota</taxon>
        <taxon>Fungi</taxon>
        <taxon>Dikarya</taxon>
        <taxon>Basidiomycota</taxon>
        <taxon>Agaricomycotina</taxon>
        <taxon>Agaricomycetes</taxon>
        <taxon>Agaricomycetidae</taxon>
        <taxon>Agaricales</taxon>
        <taxon>Agaricineae</taxon>
        <taxon>Psathyrellaceae</taxon>
        <taxon>Ephemerocybe</taxon>
    </lineage>
</organism>
<feature type="compositionally biased region" description="Polar residues" evidence="1">
    <location>
        <begin position="1"/>
        <end position="16"/>
    </location>
</feature>
<dbReference type="Proteomes" id="UP000521943">
    <property type="component" value="Unassembled WGS sequence"/>
</dbReference>
<proteinExistence type="predicted"/>